<dbReference type="Proteomes" id="UP000325313">
    <property type="component" value="Unassembled WGS sequence"/>
</dbReference>
<gene>
    <name evidence="1" type="ORF">PGT21_014879</name>
    <name evidence="2" type="ORF">PGTUg99_005951</name>
</gene>
<dbReference type="EMBL" id="VDEP01000375">
    <property type="protein sequence ID" value="KAA1093266.1"/>
    <property type="molecule type" value="Genomic_DNA"/>
</dbReference>
<reference evidence="3 4" key="1">
    <citation type="submission" date="2019-05" db="EMBL/GenBank/DDBJ databases">
        <title>Emergence of the Ug99 lineage of the wheat stem rust pathogen through somatic hybridization.</title>
        <authorList>
            <person name="Li F."/>
            <person name="Upadhyaya N.M."/>
            <person name="Sperschneider J."/>
            <person name="Matny O."/>
            <person name="Nguyen-Phuc H."/>
            <person name="Mago R."/>
            <person name="Raley C."/>
            <person name="Miller M.E."/>
            <person name="Silverstein K.A.T."/>
            <person name="Henningsen E."/>
            <person name="Hirsch C.D."/>
            <person name="Visser B."/>
            <person name="Pretorius Z.A."/>
            <person name="Steffenson B.J."/>
            <person name="Schwessinger B."/>
            <person name="Dodds P.N."/>
            <person name="Figueroa M."/>
        </authorList>
    </citation>
    <scope>NUCLEOTIDE SEQUENCE [LARGE SCALE GENOMIC DNA]</scope>
    <source>
        <strain evidence="1">21-0</strain>
        <strain evidence="2 4">Ug99</strain>
    </source>
</reference>
<comment type="caution">
    <text evidence="1">The sequence shown here is derived from an EMBL/GenBank/DDBJ whole genome shotgun (WGS) entry which is preliminary data.</text>
</comment>
<dbReference type="AlphaFoldDB" id="A0A5B0N467"/>
<evidence type="ECO:0000313" key="2">
    <source>
        <dbReference type="EMBL" id="KAA1093266.1"/>
    </source>
</evidence>
<name>A0A5B0N467_PUCGR</name>
<protein>
    <submittedName>
        <fullName evidence="1">Uncharacterized protein</fullName>
    </submittedName>
</protein>
<keyword evidence="3" id="KW-1185">Reference proteome</keyword>
<dbReference type="Proteomes" id="UP000324748">
    <property type="component" value="Unassembled WGS sequence"/>
</dbReference>
<organism evidence="1 3">
    <name type="scientific">Puccinia graminis f. sp. tritici</name>
    <dbReference type="NCBI Taxonomy" id="56615"/>
    <lineage>
        <taxon>Eukaryota</taxon>
        <taxon>Fungi</taxon>
        <taxon>Dikarya</taxon>
        <taxon>Basidiomycota</taxon>
        <taxon>Pucciniomycotina</taxon>
        <taxon>Pucciniomycetes</taxon>
        <taxon>Pucciniales</taxon>
        <taxon>Pucciniaceae</taxon>
        <taxon>Puccinia</taxon>
    </lineage>
</organism>
<evidence type="ECO:0000313" key="1">
    <source>
        <dbReference type="EMBL" id="KAA1084031.1"/>
    </source>
</evidence>
<dbReference type="EMBL" id="VSWC01000118">
    <property type="protein sequence ID" value="KAA1084031.1"/>
    <property type="molecule type" value="Genomic_DNA"/>
</dbReference>
<evidence type="ECO:0000313" key="4">
    <source>
        <dbReference type="Proteomes" id="UP000325313"/>
    </source>
</evidence>
<sequence>MTQNGSMSSRNPSLRAARLGQTAQLRITMRYAFGDNGLLKRTAQVTELVITHRPVGLRPIGEIAKRAKDLRMCDEGESTLARLNHTHSKRDLRLDPG</sequence>
<proteinExistence type="predicted"/>
<evidence type="ECO:0000313" key="3">
    <source>
        <dbReference type="Proteomes" id="UP000324748"/>
    </source>
</evidence>
<accession>A0A5B0N467</accession>